<evidence type="ECO:0000256" key="3">
    <source>
        <dbReference type="SAM" id="SignalP"/>
    </source>
</evidence>
<feature type="transmembrane region" description="Helical" evidence="2">
    <location>
        <begin position="340"/>
        <end position="361"/>
    </location>
</feature>
<feature type="transmembrane region" description="Helical" evidence="2">
    <location>
        <begin position="385"/>
        <end position="402"/>
    </location>
</feature>
<dbReference type="Proteomes" id="UP001165122">
    <property type="component" value="Unassembled WGS sequence"/>
</dbReference>
<feature type="transmembrane region" description="Helical" evidence="2">
    <location>
        <begin position="272"/>
        <end position="293"/>
    </location>
</feature>
<evidence type="ECO:0000313" key="5">
    <source>
        <dbReference type="Proteomes" id="UP001165122"/>
    </source>
</evidence>
<comment type="caution">
    <text evidence="4">The sequence shown here is derived from an EMBL/GenBank/DDBJ whole genome shotgun (WGS) entry which is preliminary data.</text>
</comment>
<dbReference type="OrthoDB" id="196319at2759"/>
<sequence length="499" mass="53478">MLWVITLLMMLAILPSRKKKYTEAIAALGDVAEFADGLASFMFMGDLLMTGVSFLCFVLVSIAFRGNSVSTVSARSMKLVKLAWSLNTFVPFLTLLVYAGRNAVDWDGAVKALCQDTFLSVMGNDGDAAYPGMFVIFNKLEGFDDDMIVVDKNWGEATAEAATLEYCKDYGWEWNVQFFGEMDPNTSHGAITLPTASEYEDVGGIAVDPEYPDANKILIYVGLCSTASVCPASCDSSICALSATESGQFVAYMGSLKVGALMANSTLRSSEFIVGVILGLYAVKMLLPPAISVVKGLMSGLETCRQIFPSEALLGRAQQFVVLVTIPTFASFLASTQQIAGSHLLAPAVILLIASDTVVLFEQNVLLSPKSSAEELLKSSAKRGLMSNVMLVAALLIIFLYLRGDAKLSEYVELASLIDPLVFVAAIFDSTTRAIVTRVFSVDLLLHALWKQHADSEEGRKVREAAMGELTPLFEGVEGGGGGGWGGGEGKVLPAEEVE</sequence>
<feature type="signal peptide" evidence="3">
    <location>
        <begin position="1"/>
        <end position="18"/>
    </location>
</feature>
<dbReference type="EMBL" id="BRXW01000783">
    <property type="protein sequence ID" value="GMH76875.1"/>
    <property type="molecule type" value="Genomic_DNA"/>
</dbReference>
<proteinExistence type="predicted"/>
<evidence type="ECO:0000313" key="4">
    <source>
        <dbReference type="EMBL" id="GMH76875.1"/>
    </source>
</evidence>
<gene>
    <name evidence="4" type="ORF">TrLO_g5093</name>
</gene>
<keyword evidence="5" id="KW-1185">Reference proteome</keyword>
<feature type="region of interest" description="Disordered" evidence="1">
    <location>
        <begin position="477"/>
        <end position="499"/>
    </location>
</feature>
<feature type="transmembrane region" description="Helical" evidence="2">
    <location>
        <begin position="42"/>
        <end position="62"/>
    </location>
</feature>
<feature type="transmembrane region" description="Helical" evidence="2">
    <location>
        <begin position="313"/>
        <end position="334"/>
    </location>
</feature>
<keyword evidence="3" id="KW-0732">Signal</keyword>
<reference evidence="5" key="1">
    <citation type="journal article" date="2023" name="Commun. Biol.">
        <title>Genome analysis of Parmales, the sister group of diatoms, reveals the evolutionary specialization of diatoms from phago-mixotrophs to photoautotrophs.</title>
        <authorList>
            <person name="Ban H."/>
            <person name="Sato S."/>
            <person name="Yoshikawa S."/>
            <person name="Yamada K."/>
            <person name="Nakamura Y."/>
            <person name="Ichinomiya M."/>
            <person name="Sato N."/>
            <person name="Blanc-Mathieu R."/>
            <person name="Endo H."/>
            <person name="Kuwata A."/>
            <person name="Ogata H."/>
        </authorList>
    </citation>
    <scope>NUCLEOTIDE SEQUENCE [LARGE SCALE GENOMIC DNA]</scope>
    <source>
        <strain evidence="5">NIES 3700</strain>
    </source>
</reference>
<accession>A0A9W7AVT2</accession>
<keyword evidence="2" id="KW-0812">Transmembrane</keyword>
<protein>
    <submittedName>
        <fullName evidence="4">Uncharacterized protein</fullName>
    </submittedName>
</protein>
<dbReference type="AlphaFoldDB" id="A0A9W7AVT2"/>
<keyword evidence="2" id="KW-1133">Transmembrane helix</keyword>
<name>A0A9W7AVT2_9STRA</name>
<evidence type="ECO:0000256" key="2">
    <source>
        <dbReference type="SAM" id="Phobius"/>
    </source>
</evidence>
<keyword evidence="2" id="KW-0472">Membrane</keyword>
<organism evidence="4 5">
    <name type="scientific">Triparma laevis f. longispina</name>
    <dbReference type="NCBI Taxonomy" id="1714387"/>
    <lineage>
        <taxon>Eukaryota</taxon>
        <taxon>Sar</taxon>
        <taxon>Stramenopiles</taxon>
        <taxon>Ochrophyta</taxon>
        <taxon>Bolidophyceae</taxon>
        <taxon>Parmales</taxon>
        <taxon>Triparmaceae</taxon>
        <taxon>Triparma</taxon>
    </lineage>
</organism>
<evidence type="ECO:0000256" key="1">
    <source>
        <dbReference type="SAM" id="MobiDB-lite"/>
    </source>
</evidence>
<feature type="chain" id="PRO_5040928771" evidence="3">
    <location>
        <begin position="19"/>
        <end position="499"/>
    </location>
</feature>
<feature type="compositionally biased region" description="Gly residues" evidence="1">
    <location>
        <begin position="477"/>
        <end position="490"/>
    </location>
</feature>